<feature type="transmembrane region" description="Helical" evidence="7">
    <location>
        <begin position="226"/>
        <end position="244"/>
    </location>
</feature>
<evidence type="ECO:0000259" key="8">
    <source>
        <dbReference type="Pfam" id="PF03600"/>
    </source>
</evidence>
<dbReference type="InterPro" id="IPR004680">
    <property type="entry name" value="Cit_transptr-like_dom"/>
</dbReference>
<dbReference type="RefSeq" id="WP_186867015.1">
    <property type="nucleotide sequence ID" value="NZ_JACOPH010000006.1"/>
</dbReference>
<proteinExistence type="inferred from homology"/>
<evidence type="ECO:0000256" key="3">
    <source>
        <dbReference type="ARBA" id="ARBA00022448"/>
    </source>
</evidence>
<feature type="transmembrane region" description="Helical" evidence="7">
    <location>
        <begin position="94"/>
        <end position="112"/>
    </location>
</feature>
<dbReference type="PANTHER" id="PTHR10283">
    <property type="entry name" value="SOLUTE CARRIER FAMILY 13 MEMBER"/>
    <property type="match status" value="1"/>
</dbReference>
<dbReference type="Proteomes" id="UP000606720">
    <property type="component" value="Unassembled WGS sequence"/>
</dbReference>
<keyword evidence="6 7" id="KW-0472">Membrane</keyword>
<feature type="transmembrane region" description="Helical" evidence="7">
    <location>
        <begin position="132"/>
        <end position="158"/>
    </location>
</feature>
<comment type="similarity">
    <text evidence="2">Belongs to the SLC13A/DASS transporter (TC 2.A.47) family. NADC subfamily.</text>
</comment>
<feature type="transmembrane region" description="Helical" evidence="7">
    <location>
        <begin position="179"/>
        <end position="206"/>
    </location>
</feature>
<evidence type="ECO:0000313" key="10">
    <source>
        <dbReference type="Proteomes" id="UP000606720"/>
    </source>
</evidence>
<feature type="domain" description="Citrate transporter-like" evidence="8">
    <location>
        <begin position="55"/>
        <end position="424"/>
    </location>
</feature>
<comment type="caution">
    <text evidence="9">The sequence shown here is derived from an EMBL/GenBank/DDBJ whole genome shotgun (WGS) entry which is preliminary data.</text>
</comment>
<evidence type="ECO:0000256" key="7">
    <source>
        <dbReference type="SAM" id="Phobius"/>
    </source>
</evidence>
<feature type="transmembrane region" description="Helical" evidence="7">
    <location>
        <begin position="367"/>
        <end position="386"/>
    </location>
</feature>
<feature type="transmembrane region" description="Helical" evidence="7">
    <location>
        <begin position="63"/>
        <end position="82"/>
    </location>
</feature>
<reference evidence="9" key="1">
    <citation type="submission" date="2020-08" db="EMBL/GenBank/DDBJ databases">
        <title>Genome public.</title>
        <authorList>
            <person name="Liu C."/>
            <person name="Sun Q."/>
        </authorList>
    </citation>
    <scope>NUCLEOTIDE SEQUENCE</scope>
    <source>
        <strain evidence="9">BX1005</strain>
    </source>
</reference>
<sequence>MGKRTNQGSVFDCVIFHRVFGVVLFLLCVCFLPHTIFTTFAARAAVGTVLWMAYWWITEAVDYAITAFLPIVVNALFSMTDMTKVIANYASETILLLLGASILTVSWEIVGLDKRIACTFLSITGTSLTTQILFWFLLSAVLSAVLPNAVVVAAITPIAVSMLRYLNITDVSKSEPASLILMSIAWGAGVGGLASPLGGAMNLVVINYIQELTGKEYMYIDWVVKFAPIMLLLLISNCIYLVCIKPKGVSLEGSKEYFIKMRRQMHKISRVEGIYLVIFLAATVLAFTRNLYAGWLANLKPAYVFIIAAVISFLIRDEKKEKILKWQHVQTKVSWSLMYIFAGGLAAGTLLTATGADACIGQWVSKLGLTGGFLTVAVIVMVTILLSDVTSNTATAAVAVPIVISVIKGIGSDPLPYVYIATIGVNLSYILPTSIRSVPVGYGLKPSYMFRKGLWLTLIVICIMSVSAWWLMQKGWFR</sequence>
<dbReference type="GO" id="GO:0005886">
    <property type="term" value="C:plasma membrane"/>
    <property type="evidence" value="ECO:0007669"/>
    <property type="project" value="TreeGrafter"/>
</dbReference>
<protein>
    <submittedName>
        <fullName evidence="9">Anion permease</fullName>
    </submittedName>
</protein>
<organism evidence="9 10">
    <name type="scientific">Roseburia zhanii</name>
    <dbReference type="NCBI Taxonomy" id="2763064"/>
    <lineage>
        <taxon>Bacteria</taxon>
        <taxon>Bacillati</taxon>
        <taxon>Bacillota</taxon>
        <taxon>Clostridia</taxon>
        <taxon>Lachnospirales</taxon>
        <taxon>Lachnospiraceae</taxon>
        <taxon>Roseburia</taxon>
    </lineage>
</organism>
<keyword evidence="10" id="KW-1185">Reference proteome</keyword>
<keyword evidence="3" id="KW-0813">Transport</keyword>
<name>A0A923LP34_9FIRM</name>
<dbReference type="EMBL" id="JACOPH010000006">
    <property type="protein sequence ID" value="MBC5714288.1"/>
    <property type="molecule type" value="Genomic_DNA"/>
</dbReference>
<evidence type="ECO:0000256" key="2">
    <source>
        <dbReference type="ARBA" id="ARBA00006772"/>
    </source>
</evidence>
<accession>A0A923LP34</accession>
<dbReference type="GO" id="GO:0022857">
    <property type="term" value="F:transmembrane transporter activity"/>
    <property type="evidence" value="ECO:0007669"/>
    <property type="project" value="TreeGrafter"/>
</dbReference>
<feature type="transmembrane region" description="Helical" evidence="7">
    <location>
        <begin position="268"/>
        <end position="287"/>
    </location>
</feature>
<evidence type="ECO:0000313" key="9">
    <source>
        <dbReference type="EMBL" id="MBC5714288.1"/>
    </source>
</evidence>
<gene>
    <name evidence="9" type="ORF">H8S17_08705</name>
</gene>
<feature type="transmembrane region" description="Helical" evidence="7">
    <location>
        <begin position="453"/>
        <end position="472"/>
    </location>
</feature>
<evidence type="ECO:0000256" key="6">
    <source>
        <dbReference type="ARBA" id="ARBA00023136"/>
    </source>
</evidence>
<evidence type="ECO:0000256" key="1">
    <source>
        <dbReference type="ARBA" id="ARBA00004141"/>
    </source>
</evidence>
<keyword evidence="5 7" id="KW-1133">Transmembrane helix</keyword>
<feature type="transmembrane region" description="Helical" evidence="7">
    <location>
        <begin position="336"/>
        <end position="355"/>
    </location>
</feature>
<feature type="transmembrane region" description="Helical" evidence="7">
    <location>
        <begin position="293"/>
        <end position="315"/>
    </location>
</feature>
<feature type="transmembrane region" description="Helical" evidence="7">
    <location>
        <begin position="15"/>
        <end position="33"/>
    </location>
</feature>
<comment type="subcellular location">
    <subcellularLocation>
        <location evidence="1">Membrane</location>
        <topology evidence="1">Multi-pass membrane protein</topology>
    </subcellularLocation>
</comment>
<evidence type="ECO:0000256" key="4">
    <source>
        <dbReference type="ARBA" id="ARBA00022692"/>
    </source>
</evidence>
<feature type="transmembrane region" description="Helical" evidence="7">
    <location>
        <begin position="416"/>
        <end position="432"/>
    </location>
</feature>
<evidence type="ECO:0000256" key="5">
    <source>
        <dbReference type="ARBA" id="ARBA00022989"/>
    </source>
</evidence>
<dbReference type="AlphaFoldDB" id="A0A923LP34"/>
<dbReference type="Pfam" id="PF03600">
    <property type="entry name" value="CitMHS"/>
    <property type="match status" value="1"/>
</dbReference>
<dbReference type="PANTHER" id="PTHR10283:SF82">
    <property type="entry name" value="SOLUTE CARRIER FAMILY 13 MEMBER 2"/>
    <property type="match status" value="1"/>
</dbReference>
<keyword evidence="4 7" id="KW-0812">Transmembrane</keyword>